<sequence length="139" mass="15297">MASCELNSEAENRADCLPGAEYCPPRSSLDDRTWDSDFRTLELIPLDLSLESQAFGFSLTIIISFLGSEIFGVTLSQTARTQGTPAHRRPARGLPSLCDVSQFQYVWIRVATALCSHGCDVLPHHRSGIDGTKTVNRNL</sequence>
<organism evidence="2 3">
    <name type="scientific">Myodes glareolus</name>
    <name type="common">Bank vole</name>
    <name type="synonym">Clethrionomys glareolus</name>
    <dbReference type="NCBI Taxonomy" id="447135"/>
    <lineage>
        <taxon>Eukaryota</taxon>
        <taxon>Metazoa</taxon>
        <taxon>Chordata</taxon>
        <taxon>Craniata</taxon>
        <taxon>Vertebrata</taxon>
        <taxon>Euteleostomi</taxon>
        <taxon>Mammalia</taxon>
        <taxon>Eutheria</taxon>
        <taxon>Euarchontoglires</taxon>
        <taxon>Glires</taxon>
        <taxon>Rodentia</taxon>
        <taxon>Myomorpha</taxon>
        <taxon>Muroidea</taxon>
        <taxon>Cricetidae</taxon>
        <taxon>Arvicolinae</taxon>
        <taxon>Myodes</taxon>
    </lineage>
</organism>
<keyword evidence="1" id="KW-0472">Membrane</keyword>
<evidence type="ECO:0000256" key="1">
    <source>
        <dbReference type="SAM" id="Phobius"/>
    </source>
</evidence>
<keyword evidence="3" id="KW-1185">Reference proteome</keyword>
<name>A0AAW0IS71_MYOGA</name>
<protein>
    <submittedName>
        <fullName evidence="2">Uncharacterized protein</fullName>
    </submittedName>
</protein>
<reference evidence="2 3" key="1">
    <citation type="journal article" date="2023" name="bioRxiv">
        <title>Conserved and derived expression patterns and positive selection on dental genes reveal complex evolutionary context of ever-growing rodent molars.</title>
        <authorList>
            <person name="Calamari Z.T."/>
            <person name="Song A."/>
            <person name="Cohen E."/>
            <person name="Akter M."/>
            <person name="Roy R.D."/>
            <person name="Hallikas O."/>
            <person name="Christensen M.M."/>
            <person name="Li P."/>
            <person name="Marangoni P."/>
            <person name="Jernvall J."/>
            <person name="Klein O.D."/>
        </authorList>
    </citation>
    <scope>NUCLEOTIDE SEQUENCE [LARGE SCALE GENOMIC DNA]</scope>
    <source>
        <strain evidence="2">V071</strain>
    </source>
</reference>
<keyword evidence="1" id="KW-0812">Transmembrane</keyword>
<gene>
    <name evidence="2" type="ORF">U0070_001836</name>
</gene>
<accession>A0AAW0IS71</accession>
<dbReference type="EMBL" id="JBBHLL010000097">
    <property type="protein sequence ID" value="KAK7817124.1"/>
    <property type="molecule type" value="Genomic_DNA"/>
</dbReference>
<evidence type="ECO:0000313" key="2">
    <source>
        <dbReference type="EMBL" id="KAK7817124.1"/>
    </source>
</evidence>
<keyword evidence="1" id="KW-1133">Transmembrane helix</keyword>
<dbReference type="Proteomes" id="UP001488838">
    <property type="component" value="Unassembled WGS sequence"/>
</dbReference>
<evidence type="ECO:0000313" key="3">
    <source>
        <dbReference type="Proteomes" id="UP001488838"/>
    </source>
</evidence>
<feature type="transmembrane region" description="Helical" evidence="1">
    <location>
        <begin position="54"/>
        <end position="75"/>
    </location>
</feature>
<dbReference type="AlphaFoldDB" id="A0AAW0IS71"/>
<comment type="caution">
    <text evidence="2">The sequence shown here is derived from an EMBL/GenBank/DDBJ whole genome shotgun (WGS) entry which is preliminary data.</text>
</comment>
<proteinExistence type="predicted"/>